<evidence type="ECO:0000256" key="7">
    <source>
        <dbReference type="PROSITE-ProRule" id="PRU01091"/>
    </source>
</evidence>
<reference evidence="10 11" key="1">
    <citation type="submission" date="2017-05" db="EMBL/GenBank/DDBJ databases">
        <authorList>
            <person name="Song R."/>
            <person name="Chenine A.L."/>
            <person name="Ruprecht R.M."/>
        </authorList>
    </citation>
    <scope>NUCLEOTIDE SEQUENCE [LARGE SCALE GENOMIC DNA]</scope>
    <source>
        <strain evidence="10 11">DSM 26136</strain>
    </source>
</reference>
<dbReference type="SUPFAM" id="SSF52172">
    <property type="entry name" value="CheY-like"/>
    <property type="match status" value="1"/>
</dbReference>
<dbReference type="AlphaFoldDB" id="A0A1Y0EQK9"/>
<accession>A0A1Y0EQK9</accession>
<dbReference type="SMART" id="SM00862">
    <property type="entry name" value="Trans_reg_C"/>
    <property type="match status" value="1"/>
</dbReference>
<proteinExistence type="predicted"/>
<keyword evidence="1 6" id="KW-0597">Phosphoprotein</keyword>
<feature type="domain" description="Response regulatory" evidence="8">
    <location>
        <begin position="18"/>
        <end position="131"/>
    </location>
</feature>
<evidence type="ECO:0000256" key="3">
    <source>
        <dbReference type="ARBA" id="ARBA00023015"/>
    </source>
</evidence>
<evidence type="ECO:0000313" key="10">
    <source>
        <dbReference type="EMBL" id="ARU05944.1"/>
    </source>
</evidence>
<dbReference type="GO" id="GO:0000976">
    <property type="term" value="F:transcription cis-regulatory region binding"/>
    <property type="evidence" value="ECO:0007669"/>
    <property type="project" value="TreeGrafter"/>
</dbReference>
<evidence type="ECO:0000256" key="4">
    <source>
        <dbReference type="ARBA" id="ARBA00023125"/>
    </source>
</evidence>
<dbReference type="SUPFAM" id="SSF46894">
    <property type="entry name" value="C-terminal effector domain of the bipartite response regulators"/>
    <property type="match status" value="1"/>
</dbReference>
<dbReference type="Gene3D" id="3.40.50.2300">
    <property type="match status" value="1"/>
</dbReference>
<feature type="modified residue" description="4-aspartylphosphate" evidence="6">
    <location>
        <position position="67"/>
    </location>
</feature>
<keyword evidence="3" id="KW-0805">Transcription regulation</keyword>
<evidence type="ECO:0000259" key="9">
    <source>
        <dbReference type="PROSITE" id="PS51755"/>
    </source>
</evidence>
<keyword evidence="2" id="KW-0902">Two-component regulatory system</keyword>
<evidence type="ECO:0000256" key="2">
    <source>
        <dbReference type="ARBA" id="ARBA00023012"/>
    </source>
</evidence>
<dbReference type="InterPro" id="IPR036388">
    <property type="entry name" value="WH-like_DNA-bd_sf"/>
</dbReference>
<dbReference type="InterPro" id="IPR011006">
    <property type="entry name" value="CheY-like_superfamily"/>
</dbReference>
<dbReference type="GO" id="GO:0006355">
    <property type="term" value="P:regulation of DNA-templated transcription"/>
    <property type="evidence" value="ECO:0007669"/>
    <property type="project" value="InterPro"/>
</dbReference>
<gene>
    <name evidence="10" type="ORF">CCO03_15830</name>
</gene>
<sequence>MNTQSNPGALAEGAPLPLIFVIEDDADVARLILAALKDFGFAAEAFATGASVLRRIQLEKPDLCVVDLGLPDMDGLDLVRRLTAESDAGVLILTGRGHTADRVMGLELGGDDYVIKPFEPRELVARIRSILRRRSALQGLPGNKRRRYASFVGWRLDCAANLLRGPDGVEHLLGTAETQVLRCFVERPHQILTREQLMGNRDLLPTDRSIDVRISRLRKRIEPDASDPTLIKTVYGAGYMFAADVSWA</sequence>
<dbReference type="InterPro" id="IPR001789">
    <property type="entry name" value="Sig_transdc_resp-reg_receiver"/>
</dbReference>
<keyword evidence="5" id="KW-0804">Transcription</keyword>
<dbReference type="EMBL" id="CP021455">
    <property type="protein sequence ID" value="ARU05944.1"/>
    <property type="molecule type" value="Genomic_DNA"/>
</dbReference>
<dbReference type="Gene3D" id="1.10.10.10">
    <property type="entry name" value="Winged helix-like DNA-binding domain superfamily/Winged helix DNA-binding domain"/>
    <property type="match status" value="1"/>
</dbReference>
<protein>
    <submittedName>
        <fullName evidence="10">DNA-binding response regulator</fullName>
    </submittedName>
</protein>
<name>A0A1Y0EQK9_9BURK</name>
<dbReference type="Pfam" id="PF00486">
    <property type="entry name" value="Trans_reg_C"/>
    <property type="match status" value="1"/>
</dbReference>
<dbReference type="InterPro" id="IPR039420">
    <property type="entry name" value="WalR-like"/>
</dbReference>
<dbReference type="PANTHER" id="PTHR48111">
    <property type="entry name" value="REGULATOR OF RPOS"/>
    <property type="match status" value="1"/>
</dbReference>
<dbReference type="RefSeq" id="WP_087282600.1">
    <property type="nucleotide sequence ID" value="NZ_CP021455.1"/>
</dbReference>
<keyword evidence="11" id="KW-1185">Reference proteome</keyword>
<dbReference type="KEGG" id="cser:CCO03_15830"/>
<feature type="DNA-binding region" description="OmpR/PhoB-type" evidence="7">
    <location>
        <begin position="146"/>
        <end position="243"/>
    </location>
</feature>
<dbReference type="Gene3D" id="6.10.250.690">
    <property type="match status" value="1"/>
</dbReference>
<evidence type="ECO:0000256" key="6">
    <source>
        <dbReference type="PROSITE-ProRule" id="PRU00169"/>
    </source>
</evidence>
<dbReference type="CDD" id="cd17574">
    <property type="entry name" value="REC_OmpR"/>
    <property type="match status" value="1"/>
</dbReference>
<dbReference type="PROSITE" id="PS50110">
    <property type="entry name" value="RESPONSE_REGULATORY"/>
    <property type="match status" value="1"/>
</dbReference>
<organism evidence="10 11">
    <name type="scientific">Comamonas serinivorans</name>
    <dbReference type="NCBI Taxonomy" id="1082851"/>
    <lineage>
        <taxon>Bacteria</taxon>
        <taxon>Pseudomonadati</taxon>
        <taxon>Pseudomonadota</taxon>
        <taxon>Betaproteobacteria</taxon>
        <taxon>Burkholderiales</taxon>
        <taxon>Comamonadaceae</taxon>
        <taxon>Comamonas</taxon>
    </lineage>
</organism>
<keyword evidence="4 7" id="KW-0238">DNA-binding</keyword>
<evidence type="ECO:0000313" key="11">
    <source>
        <dbReference type="Proteomes" id="UP000196138"/>
    </source>
</evidence>
<evidence type="ECO:0000259" key="8">
    <source>
        <dbReference type="PROSITE" id="PS50110"/>
    </source>
</evidence>
<dbReference type="GO" id="GO:0032993">
    <property type="term" value="C:protein-DNA complex"/>
    <property type="evidence" value="ECO:0007669"/>
    <property type="project" value="TreeGrafter"/>
</dbReference>
<feature type="domain" description="OmpR/PhoB-type" evidence="9">
    <location>
        <begin position="146"/>
        <end position="243"/>
    </location>
</feature>
<dbReference type="InterPro" id="IPR001867">
    <property type="entry name" value="OmpR/PhoB-type_DNA-bd"/>
</dbReference>
<dbReference type="PANTHER" id="PTHR48111:SF4">
    <property type="entry name" value="DNA-BINDING DUAL TRANSCRIPTIONAL REGULATOR OMPR"/>
    <property type="match status" value="1"/>
</dbReference>
<dbReference type="GO" id="GO:0005829">
    <property type="term" value="C:cytosol"/>
    <property type="evidence" value="ECO:0007669"/>
    <property type="project" value="TreeGrafter"/>
</dbReference>
<dbReference type="OrthoDB" id="165980at2"/>
<dbReference type="Pfam" id="PF00072">
    <property type="entry name" value="Response_reg"/>
    <property type="match status" value="1"/>
</dbReference>
<evidence type="ECO:0000256" key="1">
    <source>
        <dbReference type="ARBA" id="ARBA00022553"/>
    </source>
</evidence>
<evidence type="ECO:0000256" key="5">
    <source>
        <dbReference type="ARBA" id="ARBA00023163"/>
    </source>
</evidence>
<dbReference type="InterPro" id="IPR016032">
    <property type="entry name" value="Sig_transdc_resp-reg_C-effctor"/>
</dbReference>
<dbReference type="SMART" id="SM00448">
    <property type="entry name" value="REC"/>
    <property type="match status" value="1"/>
</dbReference>
<dbReference type="CDD" id="cd00383">
    <property type="entry name" value="trans_reg_C"/>
    <property type="match status" value="1"/>
</dbReference>
<dbReference type="GO" id="GO:0000156">
    <property type="term" value="F:phosphorelay response regulator activity"/>
    <property type="evidence" value="ECO:0007669"/>
    <property type="project" value="TreeGrafter"/>
</dbReference>
<dbReference type="Proteomes" id="UP000196138">
    <property type="component" value="Chromosome"/>
</dbReference>
<dbReference type="PROSITE" id="PS51755">
    <property type="entry name" value="OMPR_PHOB"/>
    <property type="match status" value="1"/>
</dbReference>